<comment type="caution">
    <text evidence="1">The sequence shown here is derived from an EMBL/GenBank/DDBJ whole genome shotgun (WGS) entry which is preliminary data.</text>
</comment>
<keyword evidence="2" id="KW-1185">Reference proteome</keyword>
<reference evidence="1 2" key="1">
    <citation type="journal article" date="2018" name="Sci. Rep.">
        <title>Genomic signatures of local adaptation to the degree of environmental predictability in rotifers.</title>
        <authorList>
            <person name="Franch-Gras L."/>
            <person name="Hahn C."/>
            <person name="Garcia-Roger E.M."/>
            <person name="Carmona M.J."/>
            <person name="Serra M."/>
            <person name="Gomez A."/>
        </authorList>
    </citation>
    <scope>NUCLEOTIDE SEQUENCE [LARGE SCALE GENOMIC DNA]</scope>
    <source>
        <strain evidence="1">HYR1</strain>
    </source>
</reference>
<evidence type="ECO:0000313" key="2">
    <source>
        <dbReference type="Proteomes" id="UP000276133"/>
    </source>
</evidence>
<dbReference type="EMBL" id="REGN01006952">
    <property type="protein sequence ID" value="RNA07735.1"/>
    <property type="molecule type" value="Genomic_DNA"/>
</dbReference>
<proteinExistence type="predicted"/>
<dbReference type="Proteomes" id="UP000276133">
    <property type="component" value="Unassembled WGS sequence"/>
</dbReference>
<gene>
    <name evidence="1" type="ORF">BpHYR1_031216</name>
</gene>
<name>A0A3M7Q9V1_BRAPC</name>
<sequence length="66" mass="7934">MTCLIKSVKEINKNRKQEKILKFWNWLRDQFPPIYSMQSCLKVTSLNPTKILNTEEDIYAKIARKF</sequence>
<evidence type="ECO:0000313" key="1">
    <source>
        <dbReference type="EMBL" id="RNA07735.1"/>
    </source>
</evidence>
<dbReference type="AlphaFoldDB" id="A0A3M7Q9V1"/>
<organism evidence="1 2">
    <name type="scientific">Brachionus plicatilis</name>
    <name type="common">Marine rotifer</name>
    <name type="synonym">Brachionus muelleri</name>
    <dbReference type="NCBI Taxonomy" id="10195"/>
    <lineage>
        <taxon>Eukaryota</taxon>
        <taxon>Metazoa</taxon>
        <taxon>Spiralia</taxon>
        <taxon>Gnathifera</taxon>
        <taxon>Rotifera</taxon>
        <taxon>Eurotatoria</taxon>
        <taxon>Monogononta</taxon>
        <taxon>Pseudotrocha</taxon>
        <taxon>Ploima</taxon>
        <taxon>Brachionidae</taxon>
        <taxon>Brachionus</taxon>
    </lineage>
</organism>
<accession>A0A3M7Q9V1</accession>
<protein>
    <submittedName>
        <fullName evidence="1">Uncharacterized protein</fullName>
    </submittedName>
</protein>